<name>A0A934UKU3_9FLAO</name>
<evidence type="ECO:0000256" key="1">
    <source>
        <dbReference type="ARBA" id="ARBA00001917"/>
    </source>
</evidence>
<gene>
    <name evidence="8" type="ORF">I5M07_13650</name>
</gene>
<keyword evidence="4" id="KW-0288">FMN</keyword>
<dbReference type="InterPro" id="IPR033878">
    <property type="entry name" value="NfsB-like"/>
</dbReference>
<reference evidence="8" key="1">
    <citation type="submission" date="2020-12" db="EMBL/GenBank/DDBJ databases">
        <title>Bacterial novel species Flavobacterium sp. SE-1-e isolated from soil.</title>
        <authorList>
            <person name="Jung H.-Y."/>
        </authorList>
    </citation>
    <scope>NUCLEOTIDE SEQUENCE</scope>
    <source>
        <strain evidence="8">SE-1-e</strain>
    </source>
</reference>
<evidence type="ECO:0000313" key="9">
    <source>
        <dbReference type="Proteomes" id="UP000609172"/>
    </source>
</evidence>
<dbReference type="PANTHER" id="PTHR43673:SF2">
    <property type="entry name" value="NITROREDUCTASE"/>
    <property type="match status" value="1"/>
</dbReference>
<keyword evidence="3" id="KW-0285">Flavoprotein</keyword>
<keyword evidence="6" id="KW-0560">Oxidoreductase</keyword>
<sequence>MALLDDLNWRHAVKAYDATKKITEADLFKILESARLAPTSSGLQPFRVIVVENQELKEKMVQGALNPEVMRDCSHVLVFAAWDSYTPEKIDKVYDLHTDVRELPRGRFSSYTDKIKEIYGAQTPEEHFAHTARQTYIALGLAMAQAAELKIDSTPAEGFSNEAVDEILNLNELGLKSVSLLYLGYRDEANDWLSHMKKVRIPMEEFIITKK</sequence>
<dbReference type="AlphaFoldDB" id="A0A934UKU3"/>
<evidence type="ECO:0000256" key="5">
    <source>
        <dbReference type="ARBA" id="ARBA00022857"/>
    </source>
</evidence>
<feature type="domain" description="Nitroreductase" evidence="7">
    <location>
        <begin position="8"/>
        <end position="185"/>
    </location>
</feature>
<evidence type="ECO:0000256" key="6">
    <source>
        <dbReference type="ARBA" id="ARBA00023002"/>
    </source>
</evidence>
<dbReference type="CDD" id="cd02149">
    <property type="entry name" value="NfsB-like"/>
    <property type="match status" value="1"/>
</dbReference>
<evidence type="ECO:0000256" key="3">
    <source>
        <dbReference type="ARBA" id="ARBA00022630"/>
    </source>
</evidence>
<keyword evidence="5" id="KW-0521">NADP</keyword>
<evidence type="ECO:0000259" key="7">
    <source>
        <dbReference type="Pfam" id="PF00881"/>
    </source>
</evidence>
<proteinExistence type="inferred from homology"/>
<dbReference type="InterPro" id="IPR029479">
    <property type="entry name" value="Nitroreductase"/>
</dbReference>
<protein>
    <submittedName>
        <fullName evidence="8">NAD(P)H-dependent oxidoreductase</fullName>
    </submittedName>
</protein>
<evidence type="ECO:0000256" key="4">
    <source>
        <dbReference type="ARBA" id="ARBA00022643"/>
    </source>
</evidence>
<evidence type="ECO:0000256" key="2">
    <source>
        <dbReference type="ARBA" id="ARBA00007118"/>
    </source>
</evidence>
<dbReference type="InterPro" id="IPR000415">
    <property type="entry name" value="Nitroreductase-like"/>
</dbReference>
<dbReference type="EMBL" id="JAEHFV010000006">
    <property type="protein sequence ID" value="MBK0370874.1"/>
    <property type="molecule type" value="Genomic_DNA"/>
</dbReference>
<accession>A0A934UKU3</accession>
<dbReference type="PANTHER" id="PTHR43673">
    <property type="entry name" value="NAD(P)H NITROREDUCTASE YDGI-RELATED"/>
    <property type="match status" value="1"/>
</dbReference>
<comment type="cofactor">
    <cofactor evidence="1">
        <name>FMN</name>
        <dbReference type="ChEBI" id="CHEBI:58210"/>
    </cofactor>
</comment>
<keyword evidence="9" id="KW-1185">Reference proteome</keyword>
<organism evidence="8 9">
    <name type="scientific">Flavobacterium agrisoli</name>
    <dbReference type="NCBI Taxonomy" id="2793066"/>
    <lineage>
        <taxon>Bacteria</taxon>
        <taxon>Pseudomonadati</taxon>
        <taxon>Bacteroidota</taxon>
        <taxon>Flavobacteriia</taxon>
        <taxon>Flavobacteriales</taxon>
        <taxon>Flavobacteriaceae</taxon>
        <taxon>Flavobacterium</taxon>
    </lineage>
</organism>
<dbReference type="Pfam" id="PF00881">
    <property type="entry name" value="Nitroreductase"/>
    <property type="match status" value="1"/>
</dbReference>
<dbReference type="Gene3D" id="3.40.109.10">
    <property type="entry name" value="NADH Oxidase"/>
    <property type="match status" value="1"/>
</dbReference>
<dbReference type="GO" id="GO:0016491">
    <property type="term" value="F:oxidoreductase activity"/>
    <property type="evidence" value="ECO:0007669"/>
    <property type="project" value="UniProtKB-KW"/>
</dbReference>
<comment type="similarity">
    <text evidence="2">Belongs to the nitroreductase family.</text>
</comment>
<dbReference type="RefSeq" id="WP_200107004.1">
    <property type="nucleotide sequence ID" value="NZ_JAEHFV010000006.1"/>
</dbReference>
<dbReference type="SUPFAM" id="SSF55469">
    <property type="entry name" value="FMN-dependent nitroreductase-like"/>
    <property type="match status" value="1"/>
</dbReference>
<comment type="caution">
    <text evidence="8">The sequence shown here is derived from an EMBL/GenBank/DDBJ whole genome shotgun (WGS) entry which is preliminary data.</text>
</comment>
<evidence type="ECO:0000313" key="8">
    <source>
        <dbReference type="EMBL" id="MBK0370874.1"/>
    </source>
</evidence>
<dbReference type="Proteomes" id="UP000609172">
    <property type="component" value="Unassembled WGS sequence"/>
</dbReference>